<dbReference type="Proteomes" id="UP000241769">
    <property type="component" value="Unassembled WGS sequence"/>
</dbReference>
<feature type="transmembrane region" description="Helical" evidence="1">
    <location>
        <begin position="12"/>
        <end position="29"/>
    </location>
</feature>
<keyword evidence="3" id="KW-1185">Reference proteome</keyword>
<evidence type="ECO:0000313" key="3">
    <source>
        <dbReference type="Proteomes" id="UP000241769"/>
    </source>
</evidence>
<gene>
    <name evidence="2" type="ORF">PROFUN_00536</name>
</gene>
<keyword evidence="1" id="KW-1133">Transmembrane helix</keyword>
<accession>A0A2P6N157</accession>
<dbReference type="EMBL" id="MDYQ01000257">
    <property type="protein sequence ID" value="PRP77675.1"/>
    <property type="molecule type" value="Genomic_DNA"/>
</dbReference>
<dbReference type="InParanoid" id="A0A2P6N157"/>
<evidence type="ECO:0000256" key="1">
    <source>
        <dbReference type="SAM" id="Phobius"/>
    </source>
</evidence>
<evidence type="ECO:0000313" key="2">
    <source>
        <dbReference type="EMBL" id="PRP77675.1"/>
    </source>
</evidence>
<protein>
    <submittedName>
        <fullName evidence="2">Uncharacterized protein</fullName>
    </submittedName>
</protein>
<comment type="caution">
    <text evidence="2">The sequence shown here is derived from an EMBL/GenBank/DDBJ whole genome shotgun (WGS) entry which is preliminary data.</text>
</comment>
<keyword evidence="1" id="KW-0812">Transmembrane</keyword>
<sequence>MNVSVTTELLTFNGFTLVCSVLHSLLNVFTSDHRKRASKVGTPWSRARKGSVLLVIKAEKSTKLSLFLQSRASIHYGGFGKEKPPPHLK</sequence>
<keyword evidence="1" id="KW-0472">Membrane</keyword>
<proteinExistence type="predicted"/>
<reference evidence="2 3" key="1">
    <citation type="journal article" date="2018" name="Genome Biol. Evol.">
        <title>Multiple Roots of Fruiting Body Formation in Amoebozoa.</title>
        <authorList>
            <person name="Hillmann F."/>
            <person name="Forbes G."/>
            <person name="Novohradska S."/>
            <person name="Ferling I."/>
            <person name="Riege K."/>
            <person name="Groth M."/>
            <person name="Westermann M."/>
            <person name="Marz M."/>
            <person name="Spaller T."/>
            <person name="Winckler T."/>
            <person name="Schaap P."/>
            <person name="Glockner G."/>
        </authorList>
    </citation>
    <scope>NUCLEOTIDE SEQUENCE [LARGE SCALE GENOMIC DNA]</scope>
    <source>
        <strain evidence="2 3">Jena</strain>
    </source>
</reference>
<organism evidence="2 3">
    <name type="scientific">Planoprotostelium fungivorum</name>
    <dbReference type="NCBI Taxonomy" id="1890364"/>
    <lineage>
        <taxon>Eukaryota</taxon>
        <taxon>Amoebozoa</taxon>
        <taxon>Evosea</taxon>
        <taxon>Variosea</taxon>
        <taxon>Cavosteliida</taxon>
        <taxon>Cavosteliaceae</taxon>
        <taxon>Planoprotostelium</taxon>
    </lineage>
</organism>
<dbReference type="AlphaFoldDB" id="A0A2P6N157"/>
<name>A0A2P6N157_9EUKA</name>